<comment type="cofactor">
    <cofactor evidence="4">
        <name>Mg(2+)</name>
        <dbReference type="ChEBI" id="CHEBI:18420"/>
    </cofactor>
</comment>
<dbReference type="GO" id="GO:0007165">
    <property type="term" value="P:signal transduction"/>
    <property type="evidence" value="ECO:0007669"/>
    <property type="project" value="TreeGrafter"/>
</dbReference>
<dbReference type="SUPFAM" id="SSF56655">
    <property type="entry name" value="Carbohydrate phosphatase"/>
    <property type="match status" value="1"/>
</dbReference>
<name>A0A2T4ZFA3_9HYPH</name>
<gene>
    <name evidence="5" type="ORF">C8P69_103500</name>
</gene>
<dbReference type="GO" id="GO:0008934">
    <property type="term" value="F:inositol monophosphate 1-phosphatase activity"/>
    <property type="evidence" value="ECO:0007669"/>
    <property type="project" value="TreeGrafter"/>
</dbReference>
<dbReference type="CDD" id="cd01638">
    <property type="entry name" value="CysQ"/>
    <property type="match status" value="1"/>
</dbReference>
<organism evidence="5 6">
    <name type="scientific">Phreatobacter oligotrophus</name>
    <dbReference type="NCBI Taxonomy" id="1122261"/>
    <lineage>
        <taxon>Bacteria</taxon>
        <taxon>Pseudomonadati</taxon>
        <taxon>Pseudomonadota</taxon>
        <taxon>Alphaproteobacteria</taxon>
        <taxon>Hyphomicrobiales</taxon>
        <taxon>Phreatobacteraceae</taxon>
        <taxon>Phreatobacter</taxon>
    </lineage>
</organism>
<comment type="caution">
    <text evidence="5">The sequence shown here is derived from an EMBL/GenBank/DDBJ whole genome shotgun (WGS) entry which is preliminary data.</text>
</comment>
<feature type="binding site" evidence="4">
    <location>
        <position position="206"/>
    </location>
    <ligand>
        <name>Mg(2+)</name>
        <dbReference type="ChEBI" id="CHEBI:18420"/>
        <label>1</label>
        <note>catalytic</note>
    </ligand>
</feature>
<sequence>MPDADDLVLRDLLASLAEEAGAIALDFQRRGMRTWTKAGASPVTEADIAVDRFLKERLGAARPDFGWLSEETADNPSRLDRREVFIVDPIDGTRAFAAGLPDWTISVAAVRDGRPVAAALAEPVAGRTFIAARGHGASVAGRPLAVKGRETIDGAVVAGPKPMTVKVERHGAVALPKIHSLALRFAKVAASEIDGGFAGGQSHDWDLAAADLLVHEAGASLTGLDGTAPCYNRPVPTHFPLVCAGFPLHELLRRAAAEDRRRGVTT</sequence>
<dbReference type="PRINTS" id="PR00377">
    <property type="entry name" value="IMPHPHTASES"/>
</dbReference>
<dbReference type="InterPro" id="IPR020550">
    <property type="entry name" value="Inositol_monophosphatase_CS"/>
</dbReference>
<keyword evidence="3 4" id="KW-0460">Magnesium</keyword>
<evidence type="ECO:0000313" key="5">
    <source>
        <dbReference type="EMBL" id="PTM60566.1"/>
    </source>
</evidence>
<dbReference type="Gene3D" id="3.30.540.10">
    <property type="entry name" value="Fructose-1,6-Bisphosphatase, subunit A, domain 1"/>
    <property type="match status" value="1"/>
</dbReference>
<evidence type="ECO:0000256" key="1">
    <source>
        <dbReference type="ARBA" id="ARBA00009759"/>
    </source>
</evidence>
<dbReference type="RefSeq" id="WP_245901956.1">
    <property type="nucleotide sequence ID" value="NZ_JAIESU010000034.1"/>
</dbReference>
<dbReference type="Pfam" id="PF00459">
    <property type="entry name" value="Inositol_P"/>
    <property type="match status" value="1"/>
</dbReference>
<dbReference type="GO" id="GO:0046854">
    <property type="term" value="P:phosphatidylinositol phosphate biosynthetic process"/>
    <property type="evidence" value="ECO:0007669"/>
    <property type="project" value="InterPro"/>
</dbReference>
<dbReference type="Gene3D" id="3.40.190.80">
    <property type="match status" value="1"/>
</dbReference>
<dbReference type="PROSITE" id="PS00630">
    <property type="entry name" value="IMP_2"/>
    <property type="match status" value="1"/>
</dbReference>
<feature type="binding site" evidence="4">
    <location>
        <position position="88"/>
    </location>
    <ligand>
        <name>Mg(2+)</name>
        <dbReference type="ChEBI" id="CHEBI:18420"/>
        <label>1</label>
        <note>catalytic</note>
    </ligand>
</feature>
<evidence type="ECO:0000256" key="2">
    <source>
        <dbReference type="ARBA" id="ARBA00022723"/>
    </source>
</evidence>
<dbReference type="InterPro" id="IPR000760">
    <property type="entry name" value="Inositol_monophosphatase-like"/>
</dbReference>
<dbReference type="GO" id="GO:0006020">
    <property type="term" value="P:inositol metabolic process"/>
    <property type="evidence" value="ECO:0007669"/>
    <property type="project" value="TreeGrafter"/>
</dbReference>
<evidence type="ECO:0000313" key="6">
    <source>
        <dbReference type="Proteomes" id="UP000241808"/>
    </source>
</evidence>
<dbReference type="Proteomes" id="UP000241808">
    <property type="component" value="Unassembled WGS sequence"/>
</dbReference>
<dbReference type="PANTHER" id="PTHR20854:SF4">
    <property type="entry name" value="INOSITOL-1-MONOPHOSPHATASE-RELATED"/>
    <property type="match status" value="1"/>
</dbReference>
<accession>A0A2T4ZFA3</accession>
<feature type="binding site" evidence="4">
    <location>
        <position position="70"/>
    </location>
    <ligand>
        <name>Mg(2+)</name>
        <dbReference type="ChEBI" id="CHEBI:18420"/>
        <label>1</label>
        <note>catalytic</note>
    </ligand>
</feature>
<dbReference type="PANTHER" id="PTHR20854">
    <property type="entry name" value="INOSITOL MONOPHOSPHATASE"/>
    <property type="match status" value="1"/>
</dbReference>
<reference evidence="5 6" key="1">
    <citation type="submission" date="2018-04" db="EMBL/GenBank/DDBJ databases">
        <title>Genomic Encyclopedia of Archaeal and Bacterial Type Strains, Phase II (KMG-II): from individual species to whole genera.</title>
        <authorList>
            <person name="Goeker M."/>
        </authorList>
    </citation>
    <scope>NUCLEOTIDE SEQUENCE [LARGE SCALE GENOMIC DNA]</scope>
    <source>
        <strain evidence="5 6">DSM 25521</strain>
    </source>
</reference>
<keyword evidence="2 4" id="KW-0479">Metal-binding</keyword>
<dbReference type="EMBL" id="PZZL01000003">
    <property type="protein sequence ID" value="PTM60566.1"/>
    <property type="molecule type" value="Genomic_DNA"/>
</dbReference>
<keyword evidence="6" id="KW-1185">Reference proteome</keyword>
<dbReference type="GO" id="GO:0046872">
    <property type="term" value="F:metal ion binding"/>
    <property type="evidence" value="ECO:0007669"/>
    <property type="project" value="UniProtKB-KW"/>
</dbReference>
<proteinExistence type="inferred from homology"/>
<feature type="binding site" evidence="4">
    <location>
        <position position="91"/>
    </location>
    <ligand>
        <name>Mg(2+)</name>
        <dbReference type="ChEBI" id="CHEBI:18420"/>
        <label>1</label>
        <note>catalytic</note>
    </ligand>
</feature>
<protein>
    <submittedName>
        <fullName evidence="5">3'(2'),5'-bisphosphate nucleotidase</fullName>
    </submittedName>
</protein>
<feature type="binding site" evidence="4">
    <location>
        <position position="90"/>
    </location>
    <ligand>
        <name>Mg(2+)</name>
        <dbReference type="ChEBI" id="CHEBI:18420"/>
        <label>2</label>
    </ligand>
</feature>
<comment type="similarity">
    <text evidence="1">Belongs to the inositol monophosphatase superfamily.</text>
</comment>
<evidence type="ECO:0000256" key="3">
    <source>
        <dbReference type="ARBA" id="ARBA00022842"/>
    </source>
</evidence>
<dbReference type="AlphaFoldDB" id="A0A2T4ZFA3"/>
<evidence type="ECO:0000256" key="4">
    <source>
        <dbReference type="PIRSR" id="PIRSR600760-2"/>
    </source>
</evidence>